<organism evidence="1 2">
    <name type="scientific">Speluncibacter jeojiensis</name>
    <dbReference type="NCBI Taxonomy" id="2710754"/>
    <lineage>
        <taxon>Bacteria</taxon>
        <taxon>Bacillati</taxon>
        <taxon>Actinomycetota</taxon>
        <taxon>Actinomycetes</taxon>
        <taxon>Mycobacteriales</taxon>
        <taxon>Speluncibacteraceae</taxon>
        <taxon>Speluncibacter</taxon>
    </lineage>
</organism>
<keyword evidence="2" id="KW-1185">Reference proteome</keyword>
<dbReference type="EMBL" id="JANRHA010000013">
    <property type="protein sequence ID" value="MDG3016400.1"/>
    <property type="molecule type" value="Genomic_DNA"/>
</dbReference>
<dbReference type="Proteomes" id="UP001152755">
    <property type="component" value="Unassembled WGS sequence"/>
</dbReference>
<accession>A0A9X4REZ4</accession>
<name>A0A9X4REZ4_9ACTN</name>
<evidence type="ECO:0000313" key="2">
    <source>
        <dbReference type="Proteomes" id="UP001152755"/>
    </source>
</evidence>
<evidence type="ECO:0000313" key="1">
    <source>
        <dbReference type="EMBL" id="MDG3016400.1"/>
    </source>
</evidence>
<sequence>MHYEFVVRARMSDRAAAAFPELTAEYSAARGTTSLFGTIADQTQLRGLLARFDSMALEIIELRQLPGLPDSS</sequence>
<dbReference type="RefSeq" id="WP_277830538.1">
    <property type="nucleotide sequence ID" value="NZ_JAAIVF010000001.1"/>
</dbReference>
<protein>
    <submittedName>
        <fullName evidence="1">Uncharacterized protein</fullName>
    </submittedName>
</protein>
<proteinExistence type="predicted"/>
<reference evidence="1" key="1">
    <citation type="submission" date="2022-08" db="EMBL/GenBank/DDBJ databases">
        <title>Genome analysis of Corynebacteriales strain.</title>
        <authorList>
            <person name="Lee S.D."/>
        </authorList>
    </citation>
    <scope>NUCLEOTIDE SEQUENCE</scope>
    <source>
        <strain evidence="1">D3-21</strain>
    </source>
</reference>
<gene>
    <name evidence="1" type="ORF">NVS88_17735</name>
</gene>
<dbReference type="AlphaFoldDB" id="A0A9X4REZ4"/>
<comment type="caution">
    <text evidence="1">The sequence shown here is derived from an EMBL/GenBank/DDBJ whole genome shotgun (WGS) entry which is preliminary data.</text>
</comment>